<feature type="transmembrane region" description="Helical" evidence="1">
    <location>
        <begin position="43"/>
        <end position="62"/>
    </location>
</feature>
<dbReference type="EMBL" id="SRLO01000069">
    <property type="protein sequence ID" value="TNN78925.1"/>
    <property type="molecule type" value="Genomic_DNA"/>
</dbReference>
<evidence type="ECO:0000313" key="2">
    <source>
        <dbReference type="EMBL" id="TNN78925.1"/>
    </source>
</evidence>
<dbReference type="Proteomes" id="UP000314294">
    <property type="component" value="Unassembled WGS sequence"/>
</dbReference>
<name>A0A4Z2IM46_9TELE</name>
<proteinExistence type="predicted"/>
<reference evidence="2 3" key="1">
    <citation type="submission" date="2019-03" db="EMBL/GenBank/DDBJ databases">
        <title>First draft genome of Liparis tanakae, snailfish: a comprehensive survey of snailfish specific genes.</title>
        <authorList>
            <person name="Kim W."/>
            <person name="Song I."/>
            <person name="Jeong J.-H."/>
            <person name="Kim D."/>
            <person name="Kim S."/>
            <person name="Ryu S."/>
            <person name="Song J.Y."/>
            <person name="Lee S.K."/>
        </authorList>
    </citation>
    <scope>NUCLEOTIDE SEQUENCE [LARGE SCALE GENOMIC DNA]</scope>
    <source>
        <tissue evidence="2">Muscle</tissue>
    </source>
</reference>
<evidence type="ECO:0000256" key="1">
    <source>
        <dbReference type="SAM" id="Phobius"/>
    </source>
</evidence>
<organism evidence="2 3">
    <name type="scientific">Liparis tanakae</name>
    <name type="common">Tanaka's snailfish</name>
    <dbReference type="NCBI Taxonomy" id="230148"/>
    <lineage>
        <taxon>Eukaryota</taxon>
        <taxon>Metazoa</taxon>
        <taxon>Chordata</taxon>
        <taxon>Craniata</taxon>
        <taxon>Vertebrata</taxon>
        <taxon>Euteleostomi</taxon>
        <taxon>Actinopterygii</taxon>
        <taxon>Neopterygii</taxon>
        <taxon>Teleostei</taxon>
        <taxon>Neoteleostei</taxon>
        <taxon>Acanthomorphata</taxon>
        <taxon>Eupercaria</taxon>
        <taxon>Perciformes</taxon>
        <taxon>Cottioidei</taxon>
        <taxon>Cottales</taxon>
        <taxon>Liparidae</taxon>
        <taxon>Liparis</taxon>
    </lineage>
</organism>
<keyword evidence="3" id="KW-1185">Reference proteome</keyword>
<protein>
    <submittedName>
        <fullName evidence="2">Uncharacterized protein</fullName>
    </submittedName>
</protein>
<keyword evidence="1" id="KW-0472">Membrane</keyword>
<accession>A0A4Z2IM46</accession>
<keyword evidence="1" id="KW-0812">Transmembrane</keyword>
<evidence type="ECO:0000313" key="3">
    <source>
        <dbReference type="Proteomes" id="UP000314294"/>
    </source>
</evidence>
<feature type="transmembrane region" description="Helical" evidence="1">
    <location>
        <begin position="20"/>
        <end position="37"/>
    </location>
</feature>
<sequence>MDVKDRARFLPIPTNTTYQLFIHFFAHFFAPLAAGNAPLRASLLSSFAGILNFIAFLLARSLPEEIESSRYGWHSGRPTELADEAELETSV</sequence>
<comment type="caution">
    <text evidence="2">The sequence shown here is derived from an EMBL/GenBank/DDBJ whole genome shotgun (WGS) entry which is preliminary data.</text>
</comment>
<gene>
    <name evidence="2" type="ORF">EYF80_010851</name>
</gene>
<dbReference type="AlphaFoldDB" id="A0A4Z2IM46"/>
<keyword evidence="1" id="KW-1133">Transmembrane helix</keyword>